<dbReference type="EMBL" id="JABMIG020000006">
    <property type="protein sequence ID" value="KAL3804670.1"/>
    <property type="molecule type" value="Genomic_DNA"/>
</dbReference>
<dbReference type="AlphaFoldDB" id="A0ABD3QWC5"/>
<evidence type="ECO:0000313" key="2">
    <source>
        <dbReference type="EMBL" id="KAL3804670.1"/>
    </source>
</evidence>
<reference evidence="2 3" key="1">
    <citation type="journal article" date="2020" name="G3 (Bethesda)">
        <title>Improved Reference Genome for Cyclotella cryptica CCMP332, a Model for Cell Wall Morphogenesis, Salinity Adaptation, and Lipid Production in Diatoms (Bacillariophyta).</title>
        <authorList>
            <person name="Roberts W.R."/>
            <person name="Downey K.M."/>
            <person name="Ruck E.C."/>
            <person name="Traller J.C."/>
            <person name="Alverson A.J."/>
        </authorList>
    </citation>
    <scope>NUCLEOTIDE SEQUENCE [LARGE SCALE GENOMIC DNA]</scope>
    <source>
        <strain evidence="2 3">CCMP332</strain>
    </source>
</reference>
<organism evidence="2 3">
    <name type="scientific">Cyclotella cryptica</name>
    <dbReference type="NCBI Taxonomy" id="29204"/>
    <lineage>
        <taxon>Eukaryota</taxon>
        <taxon>Sar</taxon>
        <taxon>Stramenopiles</taxon>
        <taxon>Ochrophyta</taxon>
        <taxon>Bacillariophyta</taxon>
        <taxon>Coscinodiscophyceae</taxon>
        <taxon>Thalassiosirophycidae</taxon>
        <taxon>Stephanodiscales</taxon>
        <taxon>Stephanodiscaceae</taxon>
        <taxon>Cyclotella</taxon>
    </lineage>
</organism>
<dbReference type="Proteomes" id="UP001516023">
    <property type="component" value="Unassembled WGS sequence"/>
</dbReference>
<gene>
    <name evidence="2" type="ORF">HJC23_008485</name>
</gene>
<sequence>MKLTASFATFTLLFTSVHAGTVRFGEFSKHISTDTFTQGFNEGTRIAEEMWANSGSDCANVFTFDRDVDRYINANFRSDGTVNTAVFNLGVEAGGDVATKRQEAACCSSHRRYCD</sequence>
<feature type="signal peptide" evidence="1">
    <location>
        <begin position="1"/>
        <end position="19"/>
    </location>
</feature>
<name>A0ABD3QWC5_9STRA</name>
<evidence type="ECO:0000313" key="3">
    <source>
        <dbReference type="Proteomes" id="UP001516023"/>
    </source>
</evidence>
<keyword evidence="3" id="KW-1185">Reference proteome</keyword>
<keyword evidence="1" id="KW-0732">Signal</keyword>
<protein>
    <submittedName>
        <fullName evidence="2">Uncharacterized protein</fullName>
    </submittedName>
</protein>
<comment type="caution">
    <text evidence="2">The sequence shown here is derived from an EMBL/GenBank/DDBJ whole genome shotgun (WGS) entry which is preliminary data.</text>
</comment>
<proteinExistence type="predicted"/>
<feature type="chain" id="PRO_5044855055" evidence="1">
    <location>
        <begin position="20"/>
        <end position="115"/>
    </location>
</feature>
<accession>A0ABD3QWC5</accession>
<evidence type="ECO:0000256" key="1">
    <source>
        <dbReference type="SAM" id="SignalP"/>
    </source>
</evidence>